<dbReference type="InterPro" id="IPR048279">
    <property type="entry name" value="MdtK-like"/>
</dbReference>
<keyword evidence="5" id="KW-1003">Cell membrane</keyword>
<feature type="transmembrane region" description="Helical" evidence="10">
    <location>
        <begin position="20"/>
        <end position="41"/>
    </location>
</feature>
<comment type="similarity">
    <text evidence="2">Belongs to the multi antimicrobial extrusion (MATE) (TC 2.A.66.1) family. MepA subfamily.</text>
</comment>
<dbReference type="InterPro" id="IPR002528">
    <property type="entry name" value="MATE_fam"/>
</dbReference>
<evidence type="ECO:0000313" key="11">
    <source>
        <dbReference type="EMBL" id="SQJ13225.1"/>
    </source>
</evidence>
<dbReference type="EMBL" id="LS483487">
    <property type="protein sequence ID" value="SQJ13225.1"/>
    <property type="molecule type" value="Genomic_DNA"/>
</dbReference>
<dbReference type="Proteomes" id="UP000249008">
    <property type="component" value="Chromosome 1"/>
</dbReference>
<dbReference type="InterPro" id="IPR051327">
    <property type="entry name" value="MATE_MepA_subfamily"/>
</dbReference>
<feature type="transmembrane region" description="Helical" evidence="10">
    <location>
        <begin position="137"/>
        <end position="154"/>
    </location>
</feature>
<name>A0AAX2JE35_9FUSO</name>
<evidence type="ECO:0000256" key="9">
    <source>
        <dbReference type="ARBA" id="ARBA00023251"/>
    </source>
</evidence>
<dbReference type="GO" id="GO:0015297">
    <property type="term" value="F:antiporter activity"/>
    <property type="evidence" value="ECO:0007669"/>
    <property type="project" value="InterPro"/>
</dbReference>
<feature type="transmembrane region" description="Helical" evidence="10">
    <location>
        <begin position="272"/>
        <end position="292"/>
    </location>
</feature>
<feature type="transmembrane region" description="Helical" evidence="10">
    <location>
        <begin position="97"/>
        <end position="117"/>
    </location>
</feature>
<evidence type="ECO:0000313" key="12">
    <source>
        <dbReference type="Proteomes" id="UP000249008"/>
    </source>
</evidence>
<dbReference type="CDD" id="cd13143">
    <property type="entry name" value="MATE_MepA_like"/>
    <property type="match status" value="1"/>
</dbReference>
<feature type="transmembrane region" description="Helical" evidence="10">
    <location>
        <begin position="393"/>
        <end position="411"/>
    </location>
</feature>
<keyword evidence="9" id="KW-0046">Antibiotic resistance</keyword>
<organism evidence="11 12">
    <name type="scientific">Fusobacterium ulcerans</name>
    <dbReference type="NCBI Taxonomy" id="861"/>
    <lineage>
        <taxon>Bacteria</taxon>
        <taxon>Fusobacteriati</taxon>
        <taxon>Fusobacteriota</taxon>
        <taxon>Fusobacteriia</taxon>
        <taxon>Fusobacteriales</taxon>
        <taxon>Fusobacteriaceae</taxon>
        <taxon>Fusobacterium</taxon>
    </lineage>
</organism>
<dbReference type="PANTHER" id="PTHR43823">
    <property type="entry name" value="SPORULATION PROTEIN YKVU"/>
    <property type="match status" value="1"/>
</dbReference>
<accession>A0AAX2JE35</accession>
<evidence type="ECO:0000256" key="7">
    <source>
        <dbReference type="ARBA" id="ARBA00022989"/>
    </source>
</evidence>
<dbReference type="NCBIfam" id="TIGR00797">
    <property type="entry name" value="matE"/>
    <property type="match status" value="1"/>
</dbReference>
<feature type="transmembrane region" description="Helical" evidence="10">
    <location>
        <begin position="61"/>
        <end position="85"/>
    </location>
</feature>
<feature type="transmembrane region" description="Helical" evidence="10">
    <location>
        <begin position="166"/>
        <end position="188"/>
    </location>
</feature>
<dbReference type="AlphaFoldDB" id="A0AAX2JE35"/>
<dbReference type="InterPro" id="IPR045070">
    <property type="entry name" value="MATE_MepA-like"/>
</dbReference>
<dbReference type="GeneID" id="78454112"/>
<reference evidence="11 12" key="1">
    <citation type="submission" date="2018-06" db="EMBL/GenBank/DDBJ databases">
        <authorList>
            <consortium name="Pathogen Informatics"/>
            <person name="Doyle S."/>
        </authorList>
    </citation>
    <scope>NUCLEOTIDE SEQUENCE [LARGE SCALE GENOMIC DNA]</scope>
    <source>
        <strain evidence="11 12">NCTC12112</strain>
    </source>
</reference>
<dbReference type="PIRSF" id="PIRSF006603">
    <property type="entry name" value="DinF"/>
    <property type="match status" value="1"/>
</dbReference>
<dbReference type="GO" id="GO:0042910">
    <property type="term" value="F:xenobiotic transmembrane transporter activity"/>
    <property type="evidence" value="ECO:0007669"/>
    <property type="project" value="InterPro"/>
</dbReference>
<evidence type="ECO:0000256" key="6">
    <source>
        <dbReference type="ARBA" id="ARBA00022692"/>
    </source>
</evidence>
<feature type="transmembrane region" description="Helical" evidence="10">
    <location>
        <begin position="235"/>
        <end position="260"/>
    </location>
</feature>
<keyword evidence="7 10" id="KW-1133">Transmembrane helix</keyword>
<keyword evidence="6 10" id="KW-0812">Transmembrane</keyword>
<evidence type="ECO:0000256" key="2">
    <source>
        <dbReference type="ARBA" id="ARBA00008417"/>
    </source>
</evidence>
<dbReference type="GO" id="GO:0005886">
    <property type="term" value="C:plasma membrane"/>
    <property type="evidence" value="ECO:0007669"/>
    <property type="project" value="UniProtKB-SubCell"/>
</dbReference>
<evidence type="ECO:0000256" key="10">
    <source>
        <dbReference type="SAM" id="Phobius"/>
    </source>
</evidence>
<evidence type="ECO:0000256" key="4">
    <source>
        <dbReference type="ARBA" id="ARBA00022448"/>
    </source>
</evidence>
<protein>
    <recommendedName>
        <fullName evidence="3">Multidrug export protein MepA</fullName>
    </recommendedName>
</protein>
<dbReference type="PANTHER" id="PTHR43823:SF3">
    <property type="entry name" value="MULTIDRUG EXPORT PROTEIN MEPA"/>
    <property type="match status" value="1"/>
</dbReference>
<dbReference type="RefSeq" id="WP_005979514.1">
    <property type="nucleotide sequence ID" value="NZ_BAABXY010000001.1"/>
</dbReference>
<gene>
    <name evidence="11" type="primary">mepA_14</name>
    <name evidence="11" type="ORF">NCTC12112_02843</name>
</gene>
<evidence type="ECO:0000256" key="3">
    <source>
        <dbReference type="ARBA" id="ARBA00022106"/>
    </source>
</evidence>
<evidence type="ECO:0000256" key="1">
    <source>
        <dbReference type="ARBA" id="ARBA00004651"/>
    </source>
</evidence>
<proteinExistence type="inferred from homology"/>
<dbReference type="GO" id="GO:0046677">
    <property type="term" value="P:response to antibiotic"/>
    <property type="evidence" value="ECO:0007669"/>
    <property type="project" value="UniProtKB-KW"/>
</dbReference>
<dbReference type="Pfam" id="PF01554">
    <property type="entry name" value="MatE"/>
    <property type="match status" value="2"/>
</dbReference>
<keyword evidence="8 10" id="KW-0472">Membrane</keyword>
<evidence type="ECO:0000256" key="8">
    <source>
        <dbReference type="ARBA" id="ARBA00023136"/>
    </source>
</evidence>
<comment type="subcellular location">
    <subcellularLocation>
        <location evidence="1">Cell membrane</location>
        <topology evidence="1">Multi-pass membrane protein</topology>
    </subcellularLocation>
</comment>
<keyword evidence="4" id="KW-0813">Transport</keyword>
<feature type="transmembrane region" description="Helical" evidence="10">
    <location>
        <begin position="194"/>
        <end position="214"/>
    </location>
</feature>
<feature type="transmembrane region" description="Helical" evidence="10">
    <location>
        <begin position="312"/>
        <end position="339"/>
    </location>
</feature>
<evidence type="ECO:0000256" key="5">
    <source>
        <dbReference type="ARBA" id="ARBA00022475"/>
    </source>
</evidence>
<feature type="transmembrane region" description="Helical" evidence="10">
    <location>
        <begin position="359"/>
        <end position="381"/>
    </location>
</feature>
<sequence length="445" mass="48001">MNDKKSLFTDAPISEAVTKMALPCVISSLILIIYNMADTFFVGQTQNAFQVAAVSLTNPVFVLFIAAANLLGIGGSAMISILLGQNKKEKVKSVSSFCCYASIIIGILSCLLILIFMNPLLKLLGSSPDTYQFSKDYLFYIALGGPFILFSNAFGHIVRGEGASNISMIGGLIGTIVNIILDPIFILTLNMGTAGAAIATVIGNIAGCLYYLWYFNKGESSLSLNPCYLAGEKKIMLQTTNIGIPSGINSALMSVSTILFNNVVVSYGDTPLAAMGIVTKIYLLIVFIHMGISNGVQPLLGYNYGCGNHKRFFSILKFSALCTVVLGTILSGVCIVFRYPIIRLFIDNTSVINYGAKMLMATSLAGPVLGILFLCITSIQALNNPFSSTMLSVCRQGIFFIPLLYALNFLFGLTGVIYTQTVTDYLTVIISVFFLKSSLKKMKNL</sequence>